<reference evidence="1" key="2">
    <citation type="journal article" date="2015" name="Data Brief">
        <title>Shoot transcriptome of the giant reed, Arundo donax.</title>
        <authorList>
            <person name="Barrero R.A."/>
            <person name="Guerrero F.D."/>
            <person name="Moolhuijzen P."/>
            <person name="Goolsby J.A."/>
            <person name="Tidwell J."/>
            <person name="Bellgard S.E."/>
            <person name="Bellgard M.I."/>
        </authorList>
    </citation>
    <scope>NUCLEOTIDE SEQUENCE</scope>
    <source>
        <tissue evidence="1">Shoot tissue taken approximately 20 cm above the soil surface</tissue>
    </source>
</reference>
<dbReference type="AlphaFoldDB" id="A0A0A9H1Y3"/>
<organism evidence="1">
    <name type="scientific">Arundo donax</name>
    <name type="common">Giant reed</name>
    <name type="synonym">Donax arundinaceus</name>
    <dbReference type="NCBI Taxonomy" id="35708"/>
    <lineage>
        <taxon>Eukaryota</taxon>
        <taxon>Viridiplantae</taxon>
        <taxon>Streptophyta</taxon>
        <taxon>Embryophyta</taxon>
        <taxon>Tracheophyta</taxon>
        <taxon>Spermatophyta</taxon>
        <taxon>Magnoliopsida</taxon>
        <taxon>Liliopsida</taxon>
        <taxon>Poales</taxon>
        <taxon>Poaceae</taxon>
        <taxon>PACMAD clade</taxon>
        <taxon>Arundinoideae</taxon>
        <taxon>Arundineae</taxon>
        <taxon>Arundo</taxon>
    </lineage>
</organism>
<protein>
    <submittedName>
        <fullName evidence="1">Uncharacterized protein</fullName>
    </submittedName>
</protein>
<proteinExistence type="predicted"/>
<accession>A0A0A9H1Y3</accession>
<reference evidence="1" key="1">
    <citation type="submission" date="2014-09" db="EMBL/GenBank/DDBJ databases">
        <authorList>
            <person name="Magalhaes I.L.F."/>
            <person name="Oliveira U."/>
            <person name="Santos F.R."/>
            <person name="Vidigal T.H.D.A."/>
            <person name="Brescovit A.D."/>
            <person name="Santos A.J."/>
        </authorList>
    </citation>
    <scope>NUCLEOTIDE SEQUENCE</scope>
    <source>
        <tissue evidence="1">Shoot tissue taken approximately 20 cm above the soil surface</tissue>
    </source>
</reference>
<name>A0A0A9H1Y3_ARUDO</name>
<sequence length="27" mass="3015">MGATNVWNELFSVSLICVNFTKVLKLS</sequence>
<dbReference type="EMBL" id="GBRH01171018">
    <property type="protein sequence ID" value="JAE26878.1"/>
    <property type="molecule type" value="Transcribed_RNA"/>
</dbReference>
<evidence type="ECO:0000313" key="1">
    <source>
        <dbReference type="EMBL" id="JAE26878.1"/>
    </source>
</evidence>